<proteinExistence type="predicted"/>
<evidence type="ECO:0000256" key="2">
    <source>
        <dbReference type="ARBA" id="ARBA00022737"/>
    </source>
</evidence>
<keyword evidence="3" id="KW-1133">Transmembrane helix</keyword>
<dbReference type="STRING" id="1220926.S2JL97"/>
<dbReference type="Pfam" id="PF24681">
    <property type="entry name" value="Kelch_KLHDC2_KLHL20_DRC7"/>
    <property type="match status" value="1"/>
</dbReference>
<dbReference type="Gene3D" id="2.120.10.80">
    <property type="entry name" value="Kelch-type beta propeller"/>
    <property type="match status" value="2"/>
</dbReference>
<evidence type="ECO:0000313" key="5">
    <source>
        <dbReference type="EMBL" id="EPB91126.1"/>
    </source>
</evidence>
<feature type="chain" id="PRO_5004509273" description="Galactose oxidase" evidence="4">
    <location>
        <begin position="23"/>
        <end position="601"/>
    </location>
</feature>
<dbReference type="PANTHER" id="PTHR46093:SF18">
    <property type="entry name" value="FIBRONECTIN TYPE-III DOMAIN-CONTAINING PROTEIN"/>
    <property type="match status" value="1"/>
</dbReference>
<dbReference type="AlphaFoldDB" id="S2JL97"/>
<keyword evidence="1" id="KW-0880">Kelch repeat</keyword>
<dbReference type="eggNOG" id="KOG0379">
    <property type="taxonomic scope" value="Eukaryota"/>
</dbReference>
<reference evidence="6" key="1">
    <citation type="submission" date="2013-05" db="EMBL/GenBank/DDBJ databases">
        <title>The Genome sequence of Mucor circinelloides f. circinelloides 1006PhL.</title>
        <authorList>
            <consortium name="The Broad Institute Genomics Platform"/>
            <person name="Cuomo C."/>
            <person name="Earl A."/>
            <person name="Findley K."/>
            <person name="Lee S.C."/>
            <person name="Walker B."/>
            <person name="Young S."/>
            <person name="Zeng Q."/>
            <person name="Gargeya S."/>
            <person name="Fitzgerald M."/>
            <person name="Haas B."/>
            <person name="Abouelleil A."/>
            <person name="Allen A.W."/>
            <person name="Alvarado L."/>
            <person name="Arachchi H.M."/>
            <person name="Berlin A.M."/>
            <person name="Chapman S.B."/>
            <person name="Gainer-Dewar J."/>
            <person name="Goldberg J."/>
            <person name="Griggs A."/>
            <person name="Gujja S."/>
            <person name="Hansen M."/>
            <person name="Howarth C."/>
            <person name="Imamovic A."/>
            <person name="Ireland A."/>
            <person name="Larimer J."/>
            <person name="McCowan C."/>
            <person name="Murphy C."/>
            <person name="Pearson M."/>
            <person name="Poon T.W."/>
            <person name="Priest M."/>
            <person name="Roberts A."/>
            <person name="Saif S."/>
            <person name="Shea T."/>
            <person name="Sisk P."/>
            <person name="Sykes S."/>
            <person name="Wortman J."/>
            <person name="Nusbaum C."/>
            <person name="Birren B."/>
        </authorList>
    </citation>
    <scope>NUCLEOTIDE SEQUENCE [LARGE SCALE GENOMIC DNA]</scope>
    <source>
        <strain evidence="6">1006PhL</strain>
    </source>
</reference>
<sequence>MKALRFASCLLTAHALISSVDSLTAAPRRSTSCAFLKGKIYCFGGEMPTNGFAADTSLLVLDLTVSHTTSINSEWQIITNAVGAEVIAGARSSAQTAVYGDGDTMIISGGYTTSTTPINQTIAYTASSNSWRTIDRYLDGVNGERQIYWGSSIYVPTQRKIYFYGGVEQNPHQDWYLDTETKTNFTGIITNPNRTSGPVGYYRMTTLDLGLFSTWSIIPSQNQFIPNLGHLLQTVIFHPDSQTLYYFGGLYNNFTNIMANSVSQSYDKAMTFNTVTNTWGVQTFSGEVPLKRILHTTTLLPSNQHVLLYGGTNDEYAPAVSDFCYVANLQTFTWKSHSSYLTLPKNDPPSRADHSAVLVNTKLFILFGYVTDIGALTSDVVLILDVSNPEKLSFVSQYTGLYDNANGGSVGAIAGGVVGSVGGLLLVAAIVFFYRKKKRSQAGANKSSSSSVNGNQPQEPVFVDWDDIEKKFVPDPVGQGTNVSPMMTPNTANIVVANDSKYYPPNEIEQIHGKTLVERNKSLTMELSPAMTAASASPSASTMVSPYSPGFRQSTVLSSPDVSHATTTIAGSQSPNVHSHQDNLLISQSFTNITKPDVGNS</sequence>
<organism evidence="5 6">
    <name type="scientific">Mucor circinelloides f. circinelloides (strain 1006PhL)</name>
    <name type="common">Mucormycosis agent</name>
    <name type="synonym">Calyptromyces circinelloides</name>
    <dbReference type="NCBI Taxonomy" id="1220926"/>
    <lineage>
        <taxon>Eukaryota</taxon>
        <taxon>Fungi</taxon>
        <taxon>Fungi incertae sedis</taxon>
        <taxon>Mucoromycota</taxon>
        <taxon>Mucoromycotina</taxon>
        <taxon>Mucoromycetes</taxon>
        <taxon>Mucorales</taxon>
        <taxon>Mucorineae</taxon>
        <taxon>Mucoraceae</taxon>
        <taxon>Mucor</taxon>
    </lineage>
</organism>
<dbReference type="OrthoDB" id="2228640at2759"/>
<keyword evidence="4" id="KW-0732">Signal</keyword>
<evidence type="ECO:0000256" key="1">
    <source>
        <dbReference type="ARBA" id="ARBA00022441"/>
    </source>
</evidence>
<evidence type="ECO:0000256" key="4">
    <source>
        <dbReference type="SAM" id="SignalP"/>
    </source>
</evidence>
<evidence type="ECO:0000313" key="6">
    <source>
        <dbReference type="Proteomes" id="UP000014254"/>
    </source>
</evidence>
<accession>S2JL97</accession>
<dbReference type="VEuPathDB" id="FungiDB:HMPREF1544_02006"/>
<protein>
    <recommendedName>
        <fullName evidence="7">Galactose oxidase</fullName>
    </recommendedName>
</protein>
<dbReference type="PANTHER" id="PTHR46093">
    <property type="entry name" value="ACYL-COA-BINDING DOMAIN-CONTAINING PROTEIN 5"/>
    <property type="match status" value="1"/>
</dbReference>
<dbReference type="EMBL" id="KE123912">
    <property type="protein sequence ID" value="EPB91126.1"/>
    <property type="molecule type" value="Genomic_DNA"/>
</dbReference>
<evidence type="ECO:0000256" key="3">
    <source>
        <dbReference type="SAM" id="Phobius"/>
    </source>
</evidence>
<dbReference type="InterPro" id="IPR015915">
    <property type="entry name" value="Kelch-typ_b-propeller"/>
</dbReference>
<keyword evidence="6" id="KW-1185">Reference proteome</keyword>
<dbReference type="Proteomes" id="UP000014254">
    <property type="component" value="Unassembled WGS sequence"/>
</dbReference>
<feature type="transmembrane region" description="Helical" evidence="3">
    <location>
        <begin position="412"/>
        <end position="434"/>
    </location>
</feature>
<dbReference type="OMA" id="TNTWGVQ"/>
<feature type="signal peptide" evidence="4">
    <location>
        <begin position="1"/>
        <end position="22"/>
    </location>
</feature>
<name>S2JL97_MUCC1</name>
<dbReference type="InParanoid" id="S2JL97"/>
<keyword evidence="3" id="KW-0812">Transmembrane</keyword>
<keyword evidence="3" id="KW-0472">Membrane</keyword>
<evidence type="ECO:0008006" key="7">
    <source>
        <dbReference type="Google" id="ProtNLM"/>
    </source>
</evidence>
<keyword evidence="2" id="KW-0677">Repeat</keyword>
<dbReference type="SUPFAM" id="SSF117281">
    <property type="entry name" value="Kelch motif"/>
    <property type="match status" value="2"/>
</dbReference>
<gene>
    <name evidence="5" type="ORF">HMPREF1544_02006</name>
</gene>